<protein>
    <recommendedName>
        <fullName evidence="2">CRISPR type III-associated protein domain-containing protein</fullName>
    </recommendedName>
</protein>
<dbReference type="InterPro" id="IPR052216">
    <property type="entry name" value="CRISPR_Csm3_endoribonuclease"/>
</dbReference>
<feature type="domain" description="CRISPR type III-associated protein" evidence="2">
    <location>
        <begin position="19"/>
        <end position="194"/>
    </location>
</feature>
<dbReference type="EMBL" id="AGXV01000035">
    <property type="protein sequence ID" value="EIY61214.1"/>
    <property type="molecule type" value="Genomic_DNA"/>
</dbReference>
<reference evidence="3 4" key="1">
    <citation type="submission" date="2012-02" db="EMBL/GenBank/DDBJ databases">
        <title>The Genome Sequence of Bacteroides salyersiae CL02T12C01.</title>
        <authorList>
            <consortium name="The Broad Institute Genome Sequencing Platform"/>
            <person name="Earl A."/>
            <person name="Ward D."/>
            <person name="Feldgarden M."/>
            <person name="Gevers D."/>
            <person name="Zitomersky N.L."/>
            <person name="Coyne M.J."/>
            <person name="Comstock L.E."/>
            <person name="Young S.K."/>
            <person name="Zeng Q."/>
            <person name="Gargeya S."/>
            <person name="Fitzgerald M."/>
            <person name="Haas B."/>
            <person name="Abouelleil A."/>
            <person name="Alvarado L."/>
            <person name="Arachchi H.M."/>
            <person name="Berlin A."/>
            <person name="Chapman S.B."/>
            <person name="Gearin G."/>
            <person name="Goldberg J."/>
            <person name="Griggs A."/>
            <person name="Gujja S."/>
            <person name="Hansen M."/>
            <person name="Heiman D."/>
            <person name="Howarth C."/>
            <person name="Larimer J."/>
            <person name="Lui A."/>
            <person name="MacDonald P.J.P."/>
            <person name="McCowen C."/>
            <person name="Montmayeur A."/>
            <person name="Murphy C."/>
            <person name="Neiman D."/>
            <person name="Pearson M."/>
            <person name="Priest M."/>
            <person name="Roberts A."/>
            <person name="Saif S."/>
            <person name="Shea T."/>
            <person name="Sisk P."/>
            <person name="Stolte C."/>
            <person name="Sykes S."/>
            <person name="Wortman J."/>
            <person name="Nusbaum C."/>
            <person name="Birren B."/>
        </authorList>
    </citation>
    <scope>NUCLEOTIDE SEQUENCE [LARGE SCALE GENOMIC DNA]</scope>
    <source>
        <strain evidence="3 4">CL02T12C01</strain>
    </source>
</reference>
<evidence type="ECO:0000259" key="2">
    <source>
        <dbReference type="Pfam" id="PF03787"/>
    </source>
</evidence>
<evidence type="ECO:0000313" key="4">
    <source>
        <dbReference type="Proteomes" id="UP000005150"/>
    </source>
</evidence>
<keyword evidence="4" id="KW-1185">Reference proteome</keyword>
<proteinExistence type="predicted"/>
<dbReference type="GO" id="GO:0051607">
    <property type="term" value="P:defense response to virus"/>
    <property type="evidence" value="ECO:0007669"/>
    <property type="project" value="UniProtKB-KW"/>
</dbReference>
<sequence>MKTIRKTPYTHRLLARIVIEASTPLSIGTGTESIITDSLVALDVNGLPFIPATALAGVFRHLLSNEDSNKIFGYQVTDKTNDGKGSRIIFTSAQLVGKNKKVIDGIENIDFNDPFYHHFLYLPIRQHVRINDRGTAEKGGKYDEQIIFKGTRFCFEIEIIGTKDEIVEFNRIKELLQTKTFRIGSGTRNGFGEISIIQYQEKSLDLSNPTDLEAYLHKSSDLSDDSFWQQCPSTSLAQTEHSGWTFYEIELMPKDFFLFGSGHGNDIADISPVTSTIITSWDKEEAEFKEQCILLPGTSVKGALSHRIAFHYNIRKKIFADKLSEKEYEKYVGDNNIAVKKLFGSRTNFSKKEDVGSRGNVLFSDIILSDEPAAAKLLNHVAIDRFTGGNMNGALFHEQVNRKTVSPFTLNLLVHNTAFADSDVEYAFETALRDLCSGLLPLGGGNNRGHGCFNGTIKKNNQLIYPI</sequence>
<comment type="caution">
    <text evidence="3">The sequence shown here is derived from an EMBL/GenBank/DDBJ whole genome shotgun (WGS) entry which is preliminary data.</text>
</comment>
<dbReference type="Pfam" id="PF03787">
    <property type="entry name" value="RAMPs"/>
    <property type="match status" value="2"/>
</dbReference>
<dbReference type="PANTHER" id="PTHR35579">
    <property type="entry name" value="CRISPR SYSTEM CMS ENDORIBONUCLEASE CSM3"/>
    <property type="match status" value="1"/>
</dbReference>
<accession>I9HM48</accession>
<dbReference type="OrthoDB" id="1063910at2"/>
<dbReference type="RefSeq" id="WP_007481064.1">
    <property type="nucleotide sequence ID" value="NZ_JH724308.1"/>
</dbReference>
<dbReference type="Proteomes" id="UP000005150">
    <property type="component" value="Unassembled WGS sequence"/>
</dbReference>
<organism evidence="3 4">
    <name type="scientific">Bacteroides salyersiae CL02T12C01</name>
    <dbReference type="NCBI Taxonomy" id="997887"/>
    <lineage>
        <taxon>Bacteria</taxon>
        <taxon>Pseudomonadati</taxon>
        <taxon>Bacteroidota</taxon>
        <taxon>Bacteroidia</taxon>
        <taxon>Bacteroidales</taxon>
        <taxon>Bacteroidaceae</taxon>
        <taxon>Bacteroides</taxon>
    </lineage>
</organism>
<dbReference type="CDD" id="cd09726">
    <property type="entry name" value="RAMP_I_III"/>
    <property type="match status" value="2"/>
</dbReference>
<keyword evidence="1" id="KW-0051">Antiviral defense</keyword>
<dbReference type="PATRIC" id="fig|997887.3.peg.3198"/>
<gene>
    <name evidence="3" type="ORF">HMPREF1071_03085</name>
</gene>
<name>I9HM48_9BACE</name>
<dbReference type="AlphaFoldDB" id="I9HM48"/>
<dbReference type="InterPro" id="IPR005537">
    <property type="entry name" value="RAMP_III_fam"/>
</dbReference>
<dbReference type="PANTHER" id="PTHR35579:SF6">
    <property type="entry name" value="DUF324 DOMAIN-CONTAINING PROTEIN"/>
    <property type="match status" value="1"/>
</dbReference>
<evidence type="ECO:0000256" key="1">
    <source>
        <dbReference type="ARBA" id="ARBA00023118"/>
    </source>
</evidence>
<feature type="domain" description="CRISPR type III-associated protein" evidence="2">
    <location>
        <begin position="285"/>
        <end position="453"/>
    </location>
</feature>
<dbReference type="HOGENOM" id="CLU_041901_0_0_10"/>
<evidence type="ECO:0000313" key="3">
    <source>
        <dbReference type="EMBL" id="EIY61214.1"/>
    </source>
</evidence>